<name>A0AAX6HD42_IRIPA</name>
<sequence length="40" mass="4879">MDLSDKCYQFRNNCRKLVMSNSWMCFKKIYISEVNLVLRT</sequence>
<reference evidence="1" key="1">
    <citation type="journal article" date="2023" name="GigaByte">
        <title>Genome assembly of the bearded iris, Iris pallida Lam.</title>
        <authorList>
            <person name="Bruccoleri R.E."/>
            <person name="Oakeley E.J."/>
            <person name="Faust A.M.E."/>
            <person name="Altorfer M."/>
            <person name="Dessus-Babus S."/>
            <person name="Burckhardt D."/>
            <person name="Oertli M."/>
            <person name="Naumann U."/>
            <person name="Petersen F."/>
            <person name="Wong J."/>
        </authorList>
    </citation>
    <scope>NUCLEOTIDE SEQUENCE</scope>
    <source>
        <strain evidence="1">GSM-AAB239-AS_SAM_17_03QT</strain>
    </source>
</reference>
<evidence type="ECO:0000313" key="2">
    <source>
        <dbReference type="Proteomes" id="UP001140949"/>
    </source>
</evidence>
<accession>A0AAX6HD42</accession>
<dbReference type="AlphaFoldDB" id="A0AAX6HD42"/>
<evidence type="ECO:0000313" key="1">
    <source>
        <dbReference type="EMBL" id="KAJ6838305.1"/>
    </source>
</evidence>
<proteinExistence type="predicted"/>
<gene>
    <name evidence="1" type="ORF">M6B38_320460</name>
</gene>
<dbReference type="EMBL" id="JANAVB010010796">
    <property type="protein sequence ID" value="KAJ6838305.1"/>
    <property type="molecule type" value="Genomic_DNA"/>
</dbReference>
<organism evidence="1 2">
    <name type="scientific">Iris pallida</name>
    <name type="common">Sweet iris</name>
    <dbReference type="NCBI Taxonomy" id="29817"/>
    <lineage>
        <taxon>Eukaryota</taxon>
        <taxon>Viridiplantae</taxon>
        <taxon>Streptophyta</taxon>
        <taxon>Embryophyta</taxon>
        <taxon>Tracheophyta</taxon>
        <taxon>Spermatophyta</taxon>
        <taxon>Magnoliopsida</taxon>
        <taxon>Liliopsida</taxon>
        <taxon>Asparagales</taxon>
        <taxon>Iridaceae</taxon>
        <taxon>Iridoideae</taxon>
        <taxon>Irideae</taxon>
        <taxon>Iris</taxon>
    </lineage>
</organism>
<reference evidence="1" key="2">
    <citation type="submission" date="2023-04" db="EMBL/GenBank/DDBJ databases">
        <authorList>
            <person name="Bruccoleri R.E."/>
            <person name="Oakeley E.J."/>
            <person name="Faust A.-M."/>
            <person name="Dessus-Babus S."/>
            <person name="Altorfer M."/>
            <person name="Burckhardt D."/>
            <person name="Oertli M."/>
            <person name="Naumann U."/>
            <person name="Petersen F."/>
            <person name="Wong J."/>
        </authorList>
    </citation>
    <scope>NUCLEOTIDE SEQUENCE</scope>
    <source>
        <strain evidence="1">GSM-AAB239-AS_SAM_17_03QT</strain>
        <tissue evidence="1">Leaf</tissue>
    </source>
</reference>
<keyword evidence="2" id="KW-1185">Reference proteome</keyword>
<comment type="caution">
    <text evidence="1">The sequence shown here is derived from an EMBL/GenBank/DDBJ whole genome shotgun (WGS) entry which is preliminary data.</text>
</comment>
<protein>
    <submittedName>
        <fullName evidence="1">Uncharacterized protein</fullName>
    </submittedName>
</protein>
<dbReference type="Proteomes" id="UP001140949">
    <property type="component" value="Unassembled WGS sequence"/>
</dbReference>